<dbReference type="EMBL" id="VLLB01000012">
    <property type="protein sequence ID" value="TWI61165.1"/>
    <property type="molecule type" value="Genomic_DNA"/>
</dbReference>
<comment type="caution">
    <text evidence="2">The sequence shown here is derived from an EMBL/GenBank/DDBJ whole genome shotgun (WGS) entry which is preliminary data.</text>
</comment>
<keyword evidence="1" id="KW-1133">Transmembrane helix</keyword>
<name>A0A562QWK5_9BURK</name>
<dbReference type="InterPro" id="IPR021762">
    <property type="entry name" value="DUF3325"/>
</dbReference>
<proteinExistence type="predicted"/>
<feature type="transmembrane region" description="Helical" evidence="1">
    <location>
        <begin position="72"/>
        <end position="94"/>
    </location>
</feature>
<dbReference type="RefSeq" id="WP_229474922.1">
    <property type="nucleotide sequence ID" value="NZ_VLLB01000012.1"/>
</dbReference>
<protein>
    <submittedName>
        <fullName evidence="2">Uncharacterized protein DUF3325</fullName>
    </submittedName>
</protein>
<dbReference type="Proteomes" id="UP000318431">
    <property type="component" value="Unassembled WGS sequence"/>
</dbReference>
<evidence type="ECO:0000256" key="1">
    <source>
        <dbReference type="SAM" id="Phobius"/>
    </source>
</evidence>
<evidence type="ECO:0000313" key="3">
    <source>
        <dbReference type="Proteomes" id="UP000318431"/>
    </source>
</evidence>
<reference evidence="2 3" key="1">
    <citation type="journal article" date="2015" name="Stand. Genomic Sci.">
        <title>Genomic Encyclopedia of Bacterial and Archaeal Type Strains, Phase III: the genomes of soil and plant-associated and newly described type strains.</title>
        <authorList>
            <person name="Whitman W.B."/>
            <person name="Woyke T."/>
            <person name="Klenk H.P."/>
            <person name="Zhou Y."/>
            <person name="Lilburn T.G."/>
            <person name="Beck B.J."/>
            <person name="De Vos P."/>
            <person name="Vandamme P."/>
            <person name="Eisen J.A."/>
            <person name="Garrity G."/>
            <person name="Hugenholtz P."/>
            <person name="Kyrpides N.C."/>
        </authorList>
    </citation>
    <scope>NUCLEOTIDE SEQUENCE [LARGE SCALE GENOMIC DNA]</scope>
    <source>
        <strain evidence="2 3">CGMCC 1.10822</strain>
    </source>
</reference>
<organism evidence="2 3">
    <name type="scientific">Pseudoduganella lurida</name>
    <dbReference type="NCBI Taxonomy" id="1036180"/>
    <lineage>
        <taxon>Bacteria</taxon>
        <taxon>Pseudomonadati</taxon>
        <taxon>Pseudomonadota</taxon>
        <taxon>Betaproteobacteria</taxon>
        <taxon>Burkholderiales</taxon>
        <taxon>Oxalobacteraceae</taxon>
        <taxon>Telluria group</taxon>
        <taxon>Pseudoduganella</taxon>
    </lineage>
</organism>
<feature type="transmembrane region" description="Helical" evidence="1">
    <location>
        <begin position="48"/>
        <end position="65"/>
    </location>
</feature>
<evidence type="ECO:0000313" key="2">
    <source>
        <dbReference type="EMBL" id="TWI61165.1"/>
    </source>
</evidence>
<keyword evidence="1" id="KW-0472">Membrane</keyword>
<sequence>MTTALFIIAALAATAAGFAALALAIDRHWEAIHGRGSEPTATGRRNLRLLGSVALVLSLWCCLQVRSTGQAVVLWCGVLSVGAWLAVALFTYAARHAGRTLTVAGALACITGVAAVVLR</sequence>
<feature type="transmembrane region" description="Helical" evidence="1">
    <location>
        <begin position="100"/>
        <end position="118"/>
    </location>
</feature>
<keyword evidence="3" id="KW-1185">Reference proteome</keyword>
<accession>A0A562QWK5</accession>
<dbReference type="Pfam" id="PF11804">
    <property type="entry name" value="DUF3325"/>
    <property type="match status" value="1"/>
</dbReference>
<keyword evidence="1" id="KW-0812">Transmembrane</keyword>
<dbReference type="AlphaFoldDB" id="A0A562QWK5"/>
<gene>
    <name evidence="2" type="ORF">IP91_04752</name>
</gene>